<evidence type="ECO:0000313" key="2">
    <source>
        <dbReference type="Proteomes" id="UP000218418"/>
    </source>
</evidence>
<name>A0A1Z4LRH7_9CYAN</name>
<dbReference type="Proteomes" id="UP000218418">
    <property type="component" value="Chromosome"/>
</dbReference>
<organism evidence="1 2">
    <name type="scientific">Calothrix parasitica NIES-267</name>
    <dbReference type="NCBI Taxonomy" id="1973488"/>
    <lineage>
        <taxon>Bacteria</taxon>
        <taxon>Bacillati</taxon>
        <taxon>Cyanobacteriota</taxon>
        <taxon>Cyanophyceae</taxon>
        <taxon>Nostocales</taxon>
        <taxon>Calotrichaceae</taxon>
        <taxon>Calothrix</taxon>
    </lineage>
</organism>
<sequence length="95" mass="10552">MLLPFERIFNQLSVISYQLSVISYQLSVVISPYLPISPSPYLPISLSPYLPISLSPPLNHSVKRLRYLSMSKIATMSSMGRGGVRIPLGNSLFNP</sequence>
<evidence type="ECO:0000313" key="1">
    <source>
        <dbReference type="EMBL" id="BAY83708.1"/>
    </source>
</evidence>
<accession>A0A1Z4LRH7</accession>
<reference evidence="1 2" key="1">
    <citation type="submission" date="2017-06" db="EMBL/GenBank/DDBJ databases">
        <title>Genome sequencing of cyanobaciteial culture collection at National Institute for Environmental Studies (NIES).</title>
        <authorList>
            <person name="Hirose Y."/>
            <person name="Shimura Y."/>
            <person name="Fujisawa T."/>
            <person name="Nakamura Y."/>
            <person name="Kawachi M."/>
        </authorList>
    </citation>
    <scope>NUCLEOTIDE SEQUENCE [LARGE SCALE GENOMIC DNA]</scope>
    <source>
        <strain evidence="1 2">NIES-267</strain>
    </source>
</reference>
<dbReference type="AlphaFoldDB" id="A0A1Z4LRH7"/>
<keyword evidence="2" id="KW-1185">Reference proteome</keyword>
<protein>
    <submittedName>
        <fullName evidence="1">Uncharacterized protein</fullName>
    </submittedName>
</protein>
<gene>
    <name evidence="1" type="ORF">NIES267_31990</name>
</gene>
<proteinExistence type="predicted"/>
<dbReference type="EMBL" id="AP018227">
    <property type="protein sequence ID" value="BAY83708.1"/>
    <property type="molecule type" value="Genomic_DNA"/>
</dbReference>